<name>A0A6J7IUG5_9ZZZZ</name>
<accession>A0A6J7IUG5</accession>
<gene>
    <name evidence="1" type="ORF">UFOPK3609_02094</name>
</gene>
<reference evidence="1" key="1">
    <citation type="submission" date="2020-05" db="EMBL/GenBank/DDBJ databases">
        <authorList>
            <person name="Chiriac C."/>
            <person name="Salcher M."/>
            <person name="Ghai R."/>
            <person name="Kavagutti S V."/>
        </authorList>
    </citation>
    <scope>NUCLEOTIDE SEQUENCE</scope>
</reference>
<dbReference type="EMBL" id="CAFBMQ010000416">
    <property type="protein sequence ID" value="CAB4933974.1"/>
    <property type="molecule type" value="Genomic_DNA"/>
</dbReference>
<dbReference type="AlphaFoldDB" id="A0A6J7IUG5"/>
<proteinExistence type="predicted"/>
<evidence type="ECO:0000313" key="1">
    <source>
        <dbReference type="EMBL" id="CAB4933974.1"/>
    </source>
</evidence>
<sequence length="54" mass="5580">MPDGLTLDDLAACAAALAQSEVVGVEIGEYEGDAARTAADLVDALDPIWVALHR</sequence>
<organism evidence="1">
    <name type="scientific">freshwater metagenome</name>
    <dbReference type="NCBI Taxonomy" id="449393"/>
    <lineage>
        <taxon>unclassified sequences</taxon>
        <taxon>metagenomes</taxon>
        <taxon>ecological metagenomes</taxon>
    </lineage>
</organism>
<protein>
    <submittedName>
        <fullName evidence="1">Unannotated protein</fullName>
    </submittedName>
</protein>